<comment type="caution">
    <text evidence="2">The sequence shown here is derived from an EMBL/GenBank/DDBJ whole genome shotgun (WGS) entry which is preliminary data.</text>
</comment>
<feature type="transmembrane region" description="Helical" evidence="1">
    <location>
        <begin position="111"/>
        <end position="133"/>
    </location>
</feature>
<accession>A0AAV7L7T7</accession>
<evidence type="ECO:0008006" key="4">
    <source>
        <dbReference type="Google" id="ProtNLM"/>
    </source>
</evidence>
<keyword evidence="3" id="KW-1185">Reference proteome</keyword>
<evidence type="ECO:0000313" key="3">
    <source>
        <dbReference type="Proteomes" id="UP001066276"/>
    </source>
</evidence>
<feature type="transmembrane region" description="Helical" evidence="1">
    <location>
        <begin position="7"/>
        <end position="30"/>
    </location>
</feature>
<keyword evidence="1" id="KW-0472">Membrane</keyword>
<sequence>MIQPYRVAYSIQGNSASYAVIVGVLLLLAYREWTQRSLWEASFTFGMLSIVGSSLHFAVAIASILIGPYCYYSFAGIAGTNYLGYAITFPFPYSKYMSVCIDPLHYEPYHLILQIIDVCSSVTILGASLALVIKLTARLIYSGSLNGPKHVW</sequence>
<evidence type="ECO:0000256" key="1">
    <source>
        <dbReference type="SAM" id="Phobius"/>
    </source>
</evidence>
<name>A0AAV7L7T7_PLEWA</name>
<evidence type="ECO:0000313" key="2">
    <source>
        <dbReference type="EMBL" id="KAJ1087582.1"/>
    </source>
</evidence>
<dbReference type="Proteomes" id="UP001066276">
    <property type="component" value="Chromosome 11"/>
</dbReference>
<organism evidence="2 3">
    <name type="scientific">Pleurodeles waltl</name>
    <name type="common">Iberian ribbed newt</name>
    <dbReference type="NCBI Taxonomy" id="8319"/>
    <lineage>
        <taxon>Eukaryota</taxon>
        <taxon>Metazoa</taxon>
        <taxon>Chordata</taxon>
        <taxon>Craniata</taxon>
        <taxon>Vertebrata</taxon>
        <taxon>Euteleostomi</taxon>
        <taxon>Amphibia</taxon>
        <taxon>Batrachia</taxon>
        <taxon>Caudata</taxon>
        <taxon>Salamandroidea</taxon>
        <taxon>Salamandridae</taxon>
        <taxon>Pleurodelinae</taxon>
        <taxon>Pleurodeles</taxon>
    </lineage>
</organism>
<feature type="transmembrane region" description="Helical" evidence="1">
    <location>
        <begin position="69"/>
        <end position="91"/>
    </location>
</feature>
<dbReference type="AlphaFoldDB" id="A0AAV7L7T7"/>
<keyword evidence="1" id="KW-0812">Transmembrane</keyword>
<proteinExistence type="predicted"/>
<protein>
    <recommendedName>
        <fullName evidence="4">Transmembrane protein 212</fullName>
    </recommendedName>
</protein>
<gene>
    <name evidence="2" type="ORF">NDU88_000749</name>
</gene>
<reference evidence="2" key="1">
    <citation type="journal article" date="2022" name="bioRxiv">
        <title>Sequencing and chromosome-scale assembly of the giantPleurodeles waltlgenome.</title>
        <authorList>
            <person name="Brown T."/>
            <person name="Elewa A."/>
            <person name="Iarovenko S."/>
            <person name="Subramanian E."/>
            <person name="Araus A.J."/>
            <person name="Petzold A."/>
            <person name="Susuki M."/>
            <person name="Suzuki K.-i.T."/>
            <person name="Hayashi T."/>
            <person name="Toyoda A."/>
            <person name="Oliveira C."/>
            <person name="Osipova E."/>
            <person name="Leigh N.D."/>
            <person name="Simon A."/>
            <person name="Yun M.H."/>
        </authorList>
    </citation>
    <scope>NUCLEOTIDE SEQUENCE</scope>
    <source>
        <strain evidence="2">20211129_DDA</strain>
        <tissue evidence="2">Liver</tissue>
    </source>
</reference>
<feature type="transmembrane region" description="Helical" evidence="1">
    <location>
        <begin position="42"/>
        <end position="62"/>
    </location>
</feature>
<keyword evidence="1" id="KW-1133">Transmembrane helix</keyword>
<dbReference type="EMBL" id="JANPWB010000015">
    <property type="protein sequence ID" value="KAJ1087582.1"/>
    <property type="molecule type" value="Genomic_DNA"/>
</dbReference>